<evidence type="ECO:0000256" key="4">
    <source>
        <dbReference type="ARBA" id="ARBA00023453"/>
    </source>
</evidence>
<dbReference type="InterPro" id="IPR002935">
    <property type="entry name" value="SAM_O-MeTrfase"/>
</dbReference>
<evidence type="ECO:0000256" key="1">
    <source>
        <dbReference type="ARBA" id="ARBA00022603"/>
    </source>
</evidence>
<evidence type="ECO:0000256" key="2">
    <source>
        <dbReference type="ARBA" id="ARBA00022679"/>
    </source>
</evidence>
<dbReference type="PANTHER" id="PTHR10509">
    <property type="entry name" value="O-METHYLTRANSFERASE-RELATED"/>
    <property type="match status" value="1"/>
</dbReference>
<name>A0A8J2LYJ8_9BILA</name>
<dbReference type="GO" id="GO:0008171">
    <property type="term" value="F:O-methyltransferase activity"/>
    <property type="evidence" value="ECO:0007669"/>
    <property type="project" value="InterPro"/>
</dbReference>
<dbReference type="InterPro" id="IPR050362">
    <property type="entry name" value="Cation-dep_OMT"/>
</dbReference>
<protein>
    <recommendedName>
        <fullName evidence="7">O-methyltransferase</fullName>
    </recommendedName>
</protein>
<keyword evidence="2" id="KW-0808">Transferase</keyword>
<dbReference type="AlphaFoldDB" id="A0A8J2LYJ8"/>
<proteinExistence type="inferred from homology"/>
<evidence type="ECO:0008006" key="7">
    <source>
        <dbReference type="Google" id="ProtNLM"/>
    </source>
</evidence>
<evidence type="ECO:0000313" key="5">
    <source>
        <dbReference type="EMBL" id="CAG9535773.1"/>
    </source>
</evidence>
<dbReference type="PROSITE" id="PS51682">
    <property type="entry name" value="SAM_OMT_I"/>
    <property type="match status" value="1"/>
</dbReference>
<dbReference type="GO" id="GO:0032259">
    <property type="term" value="P:methylation"/>
    <property type="evidence" value="ECO:0007669"/>
    <property type="project" value="UniProtKB-KW"/>
</dbReference>
<accession>A0A8J2LYJ8</accession>
<dbReference type="Gene3D" id="3.40.50.150">
    <property type="entry name" value="Vaccinia Virus protein VP39"/>
    <property type="match status" value="1"/>
</dbReference>
<evidence type="ECO:0000256" key="3">
    <source>
        <dbReference type="ARBA" id="ARBA00022691"/>
    </source>
</evidence>
<keyword evidence="1" id="KW-0489">Methyltransferase</keyword>
<evidence type="ECO:0000313" key="6">
    <source>
        <dbReference type="Proteomes" id="UP000746747"/>
    </source>
</evidence>
<dbReference type="GO" id="GO:0008757">
    <property type="term" value="F:S-adenosylmethionine-dependent methyltransferase activity"/>
    <property type="evidence" value="ECO:0007669"/>
    <property type="project" value="TreeGrafter"/>
</dbReference>
<dbReference type="OrthoDB" id="10251242at2759"/>
<keyword evidence="6" id="KW-1185">Reference proteome</keyword>
<dbReference type="Proteomes" id="UP000746747">
    <property type="component" value="Unassembled WGS sequence"/>
</dbReference>
<organism evidence="5 6">
    <name type="scientific">Cercopithifilaria johnstoni</name>
    <dbReference type="NCBI Taxonomy" id="2874296"/>
    <lineage>
        <taxon>Eukaryota</taxon>
        <taxon>Metazoa</taxon>
        <taxon>Ecdysozoa</taxon>
        <taxon>Nematoda</taxon>
        <taxon>Chromadorea</taxon>
        <taxon>Rhabditida</taxon>
        <taxon>Spirurina</taxon>
        <taxon>Spiruromorpha</taxon>
        <taxon>Filarioidea</taxon>
        <taxon>Onchocercidae</taxon>
        <taxon>Cercopithifilaria</taxon>
    </lineage>
</organism>
<gene>
    <name evidence="5" type="ORF">CJOHNSTONI_LOCUS5765</name>
</gene>
<dbReference type="PANTHER" id="PTHR10509:SF93">
    <property type="entry name" value="CATECHOL O-METHYLTRANSFERASE DOMAIN-CONTAINING PROTEIN 1"/>
    <property type="match status" value="1"/>
</dbReference>
<reference evidence="5" key="1">
    <citation type="submission" date="2021-09" db="EMBL/GenBank/DDBJ databases">
        <authorList>
            <consortium name="Pathogen Informatics"/>
        </authorList>
    </citation>
    <scope>NUCLEOTIDE SEQUENCE</scope>
</reference>
<dbReference type="InterPro" id="IPR029063">
    <property type="entry name" value="SAM-dependent_MTases_sf"/>
</dbReference>
<comment type="caution">
    <text evidence="5">The sequence shown here is derived from an EMBL/GenBank/DDBJ whole genome shotgun (WGS) entry which is preliminary data.</text>
</comment>
<sequence length="203" mass="22448">MDPIQRMIFERTLSLPSGGMIAAPEVLQLGQNLIHLIKAKKAIDIGTYTGSSAVAWALGMPSDSEVLTIDIYPGSYDSISSKLISDRPDIYPKIKRHVGPAAQKLDAMLASGEAEKWDFIFIDADKINYPQYYEQSVQLLRPGGVIVIDNALWGGSVVNRPGPLRDYSTAAVDETNQRASRDSRVYNYLINISDGVHVIFKKY</sequence>
<dbReference type="EMBL" id="CAKAEH010001402">
    <property type="protein sequence ID" value="CAG9535773.1"/>
    <property type="molecule type" value="Genomic_DNA"/>
</dbReference>
<keyword evidence="3" id="KW-0949">S-adenosyl-L-methionine</keyword>
<dbReference type="SUPFAM" id="SSF53335">
    <property type="entry name" value="S-adenosyl-L-methionine-dependent methyltransferases"/>
    <property type="match status" value="1"/>
</dbReference>
<comment type="similarity">
    <text evidence="4">Belongs to the class I-like SAM-binding methyltransferase superfamily. Cation-dependent O-methyltransferase family.</text>
</comment>
<dbReference type="Pfam" id="PF01596">
    <property type="entry name" value="Methyltransf_3"/>
    <property type="match status" value="1"/>
</dbReference>